<accession>A0ACC1XFE5</accession>
<organism evidence="1 2">
    <name type="scientific">Melia azedarach</name>
    <name type="common">Chinaberry tree</name>
    <dbReference type="NCBI Taxonomy" id="155640"/>
    <lineage>
        <taxon>Eukaryota</taxon>
        <taxon>Viridiplantae</taxon>
        <taxon>Streptophyta</taxon>
        <taxon>Embryophyta</taxon>
        <taxon>Tracheophyta</taxon>
        <taxon>Spermatophyta</taxon>
        <taxon>Magnoliopsida</taxon>
        <taxon>eudicotyledons</taxon>
        <taxon>Gunneridae</taxon>
        <taxon>Pentapetalae</taxon>
        <taxon>rosids</taxon>
        <taxon>malvids</taxon>
        <taxon>Sapindales</taxon>
        <taxon>Meliaceae</taxon>
        <taxon>Melia</taxon>
    </lineage>
</organism>
<gene>
    <name evidence="1" type="ORF">OWV82_016321</name>
</gene>
<comment type="caution">
    <text evidence="1">The sequence shown here is derived from an EMBL/GenBank/DDBJ whole genome shotgun (WGS) entry which is preliminary data.</text>
</comment>
<keyword evidence="2" id="KW-1185">Reference proteome</keyword>
<protein>
    <submittedName>
        <fullName evidence="1">NADH-ubiquinone oxidoreductase 75 kDa subunit, mitochondrial</fullName>
    </submittedName>
</protein>
<name>A0ACC1XFE5_MELAZ</name>
<dbReference type="Proteomes" id="UP001164539">
    <property type="component" value="Chromosome 9"/>
</dbReference>
<sequence>MLKQIGLGRWTTVSSVATLPVFLESKSTFRRSAFTVDFAVDEALKLRNYGRVAISIRCGARRRVRYEDEDEEEYGHNEEIAMLELYSQSARGEALLVHAVLDKQDVEVLIFKGFSSSLSHGTSADPSKSVLPARAVIKSIDRIKGPFDPSNIEYIEKGLNWKSFKARLLPS</sequence>
<evidence type="ECO:0000313" key="2">
    <source>
        <dbReference type="Proteomes" id="UP001164539"/>
    </source>
</evidence>
<proteinExistence type="predicted"/>
<evidence type="ECO:0000313" key="1">
    <source>
        <dbReference type="EMBL" id="KAJ4710094.1"/>
    </source>
</evidence>
<dbReference type="EMBL" id="CM051402">
    <property type="protein sequence ID" value="KAJ4710094.1"/>
    <property type="molecule type" value="Genomic_DNA"/>
</dbReference>
<reference evidence="1 2" key="1">
    <citation type="journal article" date="2023" name="Science">
        <title>Complex scaffold remodeling in plant triterpene biosynthesis.</title>
        <authorList>
            <person name="De La Pena R."/>
            <person name="Hodgson H."/>
            <person name="Liu J.C."/>
            <person name="Stephenson M.J."/>
            <person name="Martin A.C."/>
            <person name="Owen C."/>
            <person name="Harkess A."/>
            <person name="Leebens-Mack J."/>
            <person name="Jimenez L.E."/>
            <person name="Osbourn A."/>
            <person name="Sattely E.S."/>
        </authorList>
    </citation>
    <scope>NUCLEOTIDE SEQUENCE [LARGE SCALE GENOMIC DNA]</scope>
    <source>
        <strain evidence="2">cv. JPN11</strain>
        <tissue evidence="1">Leaf</tissue>
    </source>
</reference>